<gene>
    <name evidence="6" type="ORF">ACFSCW_10335</name>
</gene>
<keyword evidence="5" id="KW-0119">Carbohydrate metabolism</keyword>
<dbReference type="Proteomes" id="UP001597115">
    <property type="component" value="Unassembled WGS sequence"/>
</dbReference>
<reference evidence="7" key="1">
    <citation type="journal article" date="2019" name="Int. J. Syst. Evol. Microbiol.">
        <title>The Global Catalogue of Microorganisms (GCM) 10K type strain sequencing project: providing services to taxonomists for standard genome sequencing and annotation.</title>
        <authorList>
            <consortium name="The Broad Institute Genomics Platform"/>
            <consortium name="The Broad Institute Genome Sequencing Center for Infectious Disease"/>
            <person name="Wu L."/>
            <person name="Ma J."/>
        </authorList>
    </citation>
    <scope>NUCLEOTIDE SEQUENCE [LARGE SCALE GENOMIC DNA]</scope>
    <source>
        <strain evidence="7">CGMCC 1.16275</strain>
    </source>
</reference>
<accession>A0ABW4I5R8</accession>
<dbReference type="NCBIfam" id="NF006600">
    <property type="entry name" value="PRK09140.1"/>
    <property type="match status" value="1"/>
</dbReference>
<protein>
    <submittedName>
        <fullName evidence="6">2-dehydro-3-deoxy-6-phosphogalactonate aldolase</fullName>
        <ecNumber evidence="6">4.1.2.21</ecNumber>
    </submittedName>
</protein>
<organism evidence="6 7">
    <name type="scientific">Sphingomonas tabacisoli</name>
    <dbReference type="NCBI Taxonomy" id="2249466"/>
    <lineage>
        <taxon>Bacteria</taxon>
        <taxon>Pseudomonadati</taxon>
        <taxon>Pseudomonadota</taxon>
        <taxon>Alphaproteobacteria</taxon>
        <taxon>Sphingomonadales</taxon>
        <taxon>Sphingomonadaceae</taxon>
        <taxon>Sphingomonas</taxon>
    </lineage>
</organism>
<evidence type="ECO:0000256" key="2">
    <source>
        <dbReference type="ARBA" id="ARBA00006906"/>
    </source>
</evidence>
<comment type="similarity">
    <text evidence="2">Belongs to the KHG/KDPG aldolase family.</text>
</comment>
<evidence type="ECO:0000256" key="1">
    <source>
        <dbReference type="ARBA" id="ARBA00004761"/>
    </source>
</evidence>
<dbReference type="PANTHER" id="PTHR30246:SF1">
    <property type="entry name" value="2-DEHYDRO-3-DEOXY-6-PHOSPHOGALACTONATE ALDOLASE-RELATED"/>
    <property type="match status" value="1"/>
</dbReference>
<comment type="pathway">
    <text evidence="1">Carbohydrate acid metabolism.</text>
</comment>
<name>A0ABW4I5R8_9SPHN</name>
<comment type="subunit">
    <text evidence="3">Homotrimer.</text>
</comment>
<evidence type="ECO:0000313" key="6">
    <source>
        <dbReference type="EMBL" id="MFD1612199.1"/>
    </source>
</evidence>
<evidence type="ECO:0000256" key="3">
    <source>
        <dbReference type="ARBA" id="ARBA00011233"/>
    </source>
</evidence>
<dbReference type="Pfam" id="PF01081">
    <property type="entry name" value="Aldolase"/>
    <property type="match status" value="1"/>
</dbReference>
<dbReference type="RefSeq" id="WP_380888937.1">
    <property type="nucleotide sequence ID" value="NZ_JBHUDY010000001.1"/>
</dbReference>
<dbReference type="EMBL" id="JBHUDY010000001">
    <property type="protein sequence ID" value="MFD1612199.1"/>
    <property type="molecule type" value="Genomic_DNA"/>
</dbReference>
<dbReference type="CDD" id="cd00452">
    <property type="entry name" value="KDPG_aldolase"/>
    <property type="match status" value="1"/>
</dbReference>
<comment type="caution">
    <text evidence="6">The sequence shown here is derived from an EMBL/GenBank/DDBJ whole genome shotgun (WGS) entry which is preliminary data.</text>
</comment>
<dbReference type="PANTHER" id="PTHR30246">
    <property type="entry name" value="2-KETO-3-DEOXY-6-PHOSPHOGLUCONATE ALDOLASE"/>
    <property type="match status" value="1"/>
</dbReference>
<evidence type="ECO:0000256" key="4">
    <source>
        <dbReference type="ARBA" id="ARBA00023239"/>
    </source>
</evidence>
<dbReference type="SUPFAM" id="SSF51569">
    <property type="entry name" value="Aldolase"/>
    <property type="match status" value="1"/>
</dbReference>
<evidence type="ECO:0000256" key="5">
    <source>
        <dbReference type="ARBA" id="ARBA00023277"/>
    </source>
</evidence>
<dbReference type="GO" id="GO:0008674">
    <property type="term" value="F:2-dehydro-3-deoxy-6-phosphogalactonate aldolase activity"/>
    <property type="evidence" value="ECO:0007669"/>
    <property type="project" value="UniProtKB-EC"/>
</dbReference>
<proteinExistence type="inferred from homology"/>
<dbReference type="InterPro" id="IPR000887">
    <property type="entry name" value="Aldlse_KDPG_KHG"/>
</dbReference>
<evidence type="ECO:0000313" key="7">
    <source>
        <dbReference type="Proteomes" id="UP001597115"/>
    </source>
</evidence>
<dbReference type="EC" id="4.1.2.21" evidence="6"/>
<dbReference type="InterPro" id="IPR013785">
    <property type="entry name" value="Aldolase_TIM"/>
</dbReference>
<dbReference type="Gene3D" id="3.20.20.70">
    <property type="entry name" value="Aldolase class I"/>
    <property type="match status" value="1"/>
</dbReference>
<keyword evidence="7" id="KW-1185">Reference proteome</keyword>
<sequence>MTALADFTRYLAACPLIGIIRGVRPEEAEAIGEAIIGAGIRIVEVPLNSPDPLHSIERLAKRFGSDALIGAGTVLDPEDVKRVERAGGRIIVSPSTDAAVIKQSWDCGLVAAPGFFTPSEAFTALHAGAHALKLFPAEAASPAVLKAIKAVLPSEIPLIVVGGVKPDTMKPWLEAGANGFGLGGGLYKPGQSATETAAKARAYVEGLA</sequence>
<keyword evidence="4 6" id="KW-0456">Lyase</keyword>